<dbReference type="InterPro" id="IPR039600">
    <property type="entry name" value="TANGO6/Rtp1"/>
</dbReference>
<feature type="domain" description="TANGO6 HEAT repeat" evidence="4">
    <location>
        <begin position="278"/>
        <end position="462"/>
    </location>
</feature>
<comment type="similarity">
    <text evidence="1">Belongs to the Tango6 family.</text>
</comment>
<dbReference type="PANTHER" id="PTHR20959">
    <property type="entry name" value="TRANSPORT AND GOLGI ORGANIZATION PROTEIN 6 FAMILY MEMBER"/>
    <property type="match status" value="1"/>
</dbReference>
<sequence>MEQEAKATVFSATDSLEKALADGAALAGSPSPAIPQLNLETVLENRLNTYYDRLPAPGFVKPNPSTLQNLQLQTAKEALSVLHRVQNIIDSEPAGNPTSAAVGSNPSNAPSIGARDLALLRTLLSISFKWGLEPLFLRVSQELPSELFDKVHGPQIVDLTTDKDMCSMLSDMLSSMFSLVFPEGPDGRISQTLITTTILTRHVADLLPPAIALGWVPAGVLPDSLLRYREAKPLVMRILRLLHPAQAIVALGSILSSTSIPKLSHVQKACASLLSGQLLRSDGIQGLFEAVLSADEAAGDEVKVEKLEHIARTVISAPSSKVPKQEYYQFILPKVLKFLTSDSHPSHRRAAAFVIFRAIDPPKRLIRQSSASTVLLDILHQPFLEPVDLPDEQMSNDTKQDPRDTLSALVVLLSNTEPSPTFVSKLLSPIIPALYLLSYDLNQIKTADPLLKETVNGLLVSWGKIIDQEEGCNTAWAIIEGGKEGSWSLDPEGRLRRLQSEDREQSLLLPRDIQNSHDDVHEDDAFRVDLNLFNLYPDPVHFVETLKIFDRSDISSALFLRLLENYRDMKSSGGRDSMRLLHKLQIIVQMQNRLSERTTSSILRKSDRLLSFIYNVLASVNSRVSDNGSSIPAEILATDEDEYTDSDDEAADSEAIGPHDELIETTITLLLSILEADEALSSRTQPILNDIFATLEPLALKGSSVLAPLAREARLVITARLAENSANRQKQTAEEDPQEIYQKALKLLQDPILPVRAHGLLLLRQLASSPSAEHRQAEKALVPSILSIFLQCVQDDDSYMFLNAVQGLTALVRRYGKEILGGLVNNYAGGLDGLGAGNLTQKDIDVRTRIGEALSSVIKQCGNTLGLYIDILVPRLFAVVRGSNIATALRTSALSLLADCVDTYPWAILPYLEDLVQATVDLLQTESITMREKYPEKKTLASVKQKVEDQDKASSTSSPEIVTMDSAPTSTDSKFPPLRRAALHFLSLLIRSATQIIYDEHPPLHLVSEDVYRRVHLTLGYVASTDEDDVVRVMAREAKESLEQLKKATMGL</sequence>
<evidence type="ECO:0000259" key="4">
    <source>
        <dbReference type="Pfam" id="PF23565"/>
    </source>
</evidence>
<dbReference type="Gene3D" id="1.25.10.10">
    <property type="entry name" value="Leucine-rich Repeat Variant"/>
    <property type="match status" value="1"/>
</dbReference>
<dbReference type="Pfam" id="PF10363">
    <property type="entry name" value="RTP1_C1"/>
    <property type="match status" value="1"/>
</dbReference>
<dbReference type="GO" id="GO:0009306">
    <property type="term" value="P:protein secretion"/>
    <property type="evidence" value="ECO:0007669"/>
    <property type="project" value="TreeGrafter"/>
</dbReference>
<dbReference type="Pfam" id="PF23565">
    <property type="entry name" value="ARM_TANGO6"/>
    <property type="match status" value="1"/>
</dbReference>
<evidence type="ECO:0000256" key="1">
    <source>
        <dbReference type="ARBA" id="ARBA00005724"/>
    </source>
</evidence>
<protein>
    <submittedName>
        <fullName evidence="5">Uncharacterized protein</fullName>
    </submittedName>
</protein>
<evidence type="ECO:0000313" key="6">
    <source>
        <dbReference type="Proteomes" id="UP000284706"/>
    </source>
</evidence>
<proteinExistence type="inferred from homology"/>
<dbReference type="STRING" id="231916.A0A409W100"/>
<dbReference type="InterPro" id="IPR011989">
    <property type="entry name" value="ARM-like"/>
</dbReference>
<dbReference type="PANTHER" id="PTHR20959:SF1">
    <property type="entry name" value="TRANSPORT AND GOLGI ORGANIZATION PROTEIN 6 HOMOLOG"/>
    <property type="match status" value="1"/>
</dbReference>
<dbReference type="InterPro" id="IPR016024">
    <property type="entry name" value="ARM-type_fold"/>
</dbReference>
<dbReference type="AlphaFoldDB" id="A0A409W100"/>
<keyword evidence="6" id="KW-1185">Reference proteome</keyword>
<dbReference type="EMBL" id="NHYE01005469">
    <property type="protein sequence ID" value="PPQ72190.1"/>
    <property type="molecule type" value="Genomic_DNA"/>
</dbReference>
<evidence type="ECO:0000259" key="3">
    <source>
        <dbReference type="Pfam" id="PF10363"/>
    </source>
</evidence>
<name>A0A409W100_9AGAR</name>
<gene>
    <name evidence="5" type="ORF">CVT26_006921</name>
</gene>
<reference evidence="5 6" key="1">
    <citation type="journal article" date="2018" name="Evol. Lett.">
        <title>Horizontal gene cluster transfer increased hallucinogenic mushroom diversity.</title>
        <authorList>
            <person name="Reynolds H.T."/>
            <person name="Vijayakumar V."/>
            <person name="Gluck-Thaler E."/>
            <person name="Korotkin H.B."/>
            <person name="Matheny P.B."/>
            <person name="Slot J.C."/>
        </authorList>
    </citation>
    <scope>NUCLEOTIDE SEQUENCE [LARGE SCALE GENOMIC DNA]</scope>
    <source>
        <strain evidence="5 6">SRW20</strain>
    </source>
</reference>
<feature type="compositionally biased region" description="Basic and acidic residues" evidence="2">
    <location>
        <begin position="939"/>
        <end position="952"/>
    </location>
</feature>
<organism evidence="5 6">
    <name type="scientific">Gymnopilus dilepis</name>
    <dbReference type="NCBI Taxonomy" id="231916"/>
    <lineage>
        <taxon>Eukaryota</taxon>
        <taxon>Fungi</taxon>
        <taxon>Dikarya</taxon>
        <taxon>Basidiomycota</taxon>
        <taxon>Agaricomycotina</taxon>
        <taxon>Agaricomycetes</taxon>
        <taxon>Agaricomycetidae</taxon>
        <taxon>Agaricales</taxon>
        <taxon>Agaricineae</taxon>
        <taxon>Hymenogastraceae</taxon>
        <taxon>Gymnopilus</taxon>
    </lineage>
</organism>
<comment type="caution">
    <text evidence="5">The sequence shown here is derived from an EMBL/GenBank/DDBJ whole genome shotgun (WGS) entry which is preliminary data.</text>
</comment>
<evidence type="ECO:0000256" key="2">
    <source>
        <dbReference type="SAM" id="MobiDB-lite"/>
    </source>
</evidence>
<accession>A0A409W100</accession>
<feature type="compositionally biased region" description="Polar residues" evidence="2">
    <location>
        <begin position="953"/>
        <end position="973"/>
    </location>
</feature>
<feature type="domain" description="RNA polymerase II assembly factor Rtp1 C-terminal" evidence="3">
    <location>
        <begin position="741"/>
        <end position="863"/>
    </location>
</feature>
<dbReference type="OrthoDB" id="39591at2759"/>
<dbReference type="SUPFAM" id="SSF48371">
    <property type="entry name" value="ARM repeat"/>
    <property type="match status" value="1"/>
</dbReference>
<dbReference type="InterPro" id="IPR019451">
    <property type="entry name" value="Rtp1_C1"/>
</dbReference>
<dbReference type="InParanoid" id="A0A409W100"/>
<dbReference type="InterPro" id="IPR057407">
    <property type="entry name" value="HEAT_TANGO6"/>
</dbReference>
<feature type="region of interest" description="Disordered" evidence="2">
    <location>
        <begin position="939"/>
        <end position="973"/>
    </location>
</feature>
<dbReference type="Proteomes" id="UP000284706">
    <property type="component" value="Unassembled WGS sequence"/>
</dbReference>
<evidence type="ECO:0000313" key="5">
    <source>
        <dbReference type="EMBL" id="PPQ72190.1"/>
    </source>
</evidence>